<protein>
    <submittedName>
        <fullName evidence="2">Uncharacterized protein</fullName>
    </submittedName>
</protein>
<reference evidence="3" key="1">
    <citation type="journal article" date="2014" name="Science">
        <title>Ancient hybridizations among the ancestral genomes of bread wheat.</title>
        <authorList>
            <consortium name="International Wheat Genome Sequencing Consortium,"/>
            <person name="Marcussen T."/>
            <person name="Sandve S.R."/>
            <person name="Heier L."/>
            <person name="Spannagl M."/>
            <person name="Pfeifer M."/>
            <person name="Jakobsen K.S."/>
            <person name="Wulff B.B."/>
            <person name="Steuernagel B."/>
            <person name="Mayer K.F."/>
            <person name="Olsen O.A."/>
        </authorList>
    </citation>
    <scope>NUCLEOTIDE SEQUENCE [LARGE SCALE GENOMIC DNA]</scope>
    <source>
        <strain evidence="3">cv. AL8/78</strain>
    </source>
</reference>
<evidence type="ECO:0000313" key="3">
    <source>
        <dbReference type="Proteomes" id="UP000015105"/>
    </source>
</evidence>
<evidence type="ECO:0000313" key="2">
    <source>
        <dbReference type="EnsemblPlants" id="AET5Gv20226600.5"/>
    </source>
</evidence>
<name>A0A453JXQ7_AEGTS</name>
<dbReference type="Proteomes" id="UP000015105">
    <property type="component" value="Chromosome 5D"/>
</dbReference>
<reference evidence="3" key="2">
    <citation type="journal article" date="2017" name="Nat. Plants">
        <title>The Aegilops tauschii genome reveals multiple impacts of transposons.</title>
        <authorList>
            <person name="Zhao G."/>
            <person name="Zou C."/>
            <person name="Li K."/>
            <person name="Wang K."/>
            <person name="Li T."/>
            <person name="Gao L."/>
            <person name="Zhang X."/>
            <person name="Wang H."/>
            <person name="Yang Z."/>
            <person name="Liu X."/>
            <person name="Jiang W."/>
            <person name="Mao L."/>
            <person name="Kong X."/>
            <person name="Jiao Y."/>
            <person name="Jia J."/>
        </authorList>
    </citation>
    <scope>NUCLEOTIDE SEQUENCE [LARGE SCALE GENOMIC DNA]</scope>
    <source>
        <strain evidence="3">cv. AL8/78</strain>
    </source>
</reference>
<accession>A0A453JXQ7</accession>
<dbReference type="AlphaFoldDB" id="A0A453JXQ7"/>
<feature type="region of interest" description="Disordered" evidence="1">
    <location>
        <begin position="1"/>
        <end position="43"/>
    </location>
</feature>
<organism evidence="2 3">
    <name type="scientific">Aegilops tauschii subsp. strangulata</name>
    <name type="common">Goatgrass</name>
    <dbReference type="NCBI Taxonomy" id="200361"/>
    <lineage>
        <taxon>Eukaryota</taxon>
        <taxon>Viridiplantae</taxon>
        <taxon>Streptophyta</taxon>
        <taxon>Embryophyta</taxon>
        <taxon>Tracheophyta</taxon>
        <taxon>Spermatophyta</taxon>
        <taxon>Magnoliopsida</taxon>
        <taxon>Liliopsida</taxon>
        <taxon>Poales</taxon>
        <taxon>Poaceae</taxon>
        <taxon>BOP clade</taxon>
        <taxon>Pooideae</taxon>
        <taxon>Triticodae</taxon>
        <taxon>Triticeae</taxon>
        <taxon>Triticinae</taxon>
        <taxon>Aegilops</taxon>
    </lineage>
</organism>
<reference evidence="2" key="4">
    <citation type="submission" date="2019-03" db="UniProtKB">
        <authorList>
            <consortium name="EnsemblPlants"/>
        </authorList>
    </citation>
    <scope>IDENTIFICATION</scope>
</reference>
<sequence>PNRRAASVSDSASYHHNSFTLPSPSEVPRAGQPHPAPRRRLPPLLSRALEGRTQKLIASLYISICVLFFCCRRTTRQICCNLLCVKVDLVHMLNL</sequence>
<feature type="compositionally biased region" description="Polar residues" evidence="1">
    <location>
        <begin position="8"/>
        <end position="23"/>
    </location>
</feature>
<proteinExistence type="predicted"/>
<reference evidence="2" key="3">
    <citation type="journal article" date="2017" name="Nature">
        <title>Genome sequence of the progenitor of the wheat D genome Aegilops tauschii.</title>
        <authorList>
            <person name="Luo M.C."/>
            <person name="Gu Y.Q."/>
            <person name="Puiu D."/>
            <person name="Wang H."/>
            <person name="Twardziok S.O."/>
            <person name="Deal K.R."/>
            <person name="Huo N."/>
            <person name="Zhu T."/>
            <person name="Wang L."/>
            <person name="Wang Y."/>
            <person name="McGuire P.E."/>
            <person name="Liu S."/>
            <person name="Long H."/>
            <person name="Ramasamy R.K."/>
            <person name="Rodriguez J.C."/>
            <person name="Van S.L."/>
            <person name="Yuan L."/>
            <person name="Wang Z."/>
            <person name="Xia Z."/>
            <person name="Xiao L."/>
            <person name="Anderson O.D."/>
            <person name="Ouyang S."/>
            <person name="Liang Y."/>
            <person name="Zimin A.V."/>
            <person name="Pertea G."/>
            <person name="Qi P."/>
            <person name="Bennetzen J.L."/>
            <person name="Dai X."/>
            <person name="Dawson M.W."/>
            <person name="Muller H.G."/>
            <person name="Kugler K."/>
            <person name="Rivarola-Duarte L."/>
            <person name="Spannagl M."/>
            <person name="Mayer K.F.X."/>
            <person name="Lu F.H."/>
            <person name="Bevan M.W."/>
            <person name="Leroy P."/>
            <person name="Li P."/>
            <person name="You F.M."/>
            <person name="Sun Q."/>
            <person name="Liu Z."/>
            <person name="Lyons E."/>
            <person name="Wicker T."/>
            <person name="Salzberg S.L."/>
            <person name="Devos K.M."/>
            <person name="Dvorak J."/>
        </authorList>
    </citation>
    <scope>NUCLEOTIDE SEQUENCE [LARGE SCALE GENOMIC DNA]</scope>
    <source>
        <strain evidence="2">cv. AL8/78</strain>
    </source>
</reference>
<dbReference type="Gramene" id="AET5Gv20226600.5">
    <property type="protein sequence ID" value="AET5Gv20226600.5"/>
    <property type="gene ID" value="AET5Gv20226600"/>
</dbReference>
<evidence type="ECO:0000256" key="1">
    <source>
        <dbReference type="SAM" id="MobiDB-lite"/>
    </source>
</evidence>
<keyword evidence="3" id="KW-1185">Reference proteome</keyword>
<dbReference type="EnsemblPlants" id="AET5Gv20226600.5">
    <property type="protein sequence ID" value="AET5Gv20226600.5"/>
    <property type="gene ID" value="AET5Gv20226600"/>
</dbReference>
<reference evidence="2" key="5">
    <citation type="journal article" date="2021" name="G3 (Bethesda)">
        <title>Aegilops tauschii genome assembly Aet v5.0 features greater sequence contiguity and improved annotation.</title>
        <authorList>
            <person name="Wang L."/>
            <person name="Zhu T."/>
            <person name="Rodriguez J.C."/>
            <person name="Deal K.R."/>
            <person name="Dubcovsky J."/>
            <person name="McGuire P.E."/>
            <person name="Lux T."/>
            <person name="Spannagl M."/>
            <person name="Mayer K.F.X."/>
            <person name="Baldrich P."/>
            <person name="Meyers B.C."/>
            <person name="Huo N."/>
            <person name="Gu Y.Q."/>
            <person name="Zhou H."/>
            <person name="Devos K.M."/>
            <person name="Bennetzen J.L."/>
            <person name="Unver T."/>
            <person name="Budak H."/>
            <person name="Gulick P.J."/>
            <person name="Galiba G."/>
            <person name="Kalapos B."/>
            <person name="Nelson D.R."/>
            <person name="Li P."/>
            <person name="You F.M."/>
            <person name="Luo M.C."/>
            <person name="Dvorak J."/>
        </authorList>
    </citation>
    <scope>NUCLEOTIDE SEQUENCE [LARGE SCALE GENOMIC DNA]</scope>
    <source>
        <strain evidence="2">cv. AL8/78</strain>
    </source>
</reference>